<dbReference type="Pfam" id="PF00355">
    <property type="entry name" value="Rieske"/>
    <property type="match status" value="1"/>
</dbReference>
<evidence type="ECO:0000313" key="10">
    <source>
        <dbReference type="Ensembl" id="ENSACLP00000047663.1"/>
    </source>
</evidence>
<protein>
    <recommendedName>
        <fullName evidence="9">Rieske domain-containing protein</fullName>
    </recommendedName>
</protein>
<evidence type="ECO:0000256" key="4">
    <source>
        <dbReference type="ARBA" id="ARBA00022723"/>
    </source>
</evidence>
<dbReference type="PRINTS" id="PR00469">
    <property type="entry name" value="PNDRDTASEII"/>
</dbReference>
<reference evidence="10" key="3">
    <citation type="submission" date="2025-08" db="UniProtKB">
        <authorList>
            <consortium name="Ensembl"/>
        </authorList>
    </citation>
    <scope>IDENTIFICATION</scope>
</reference>
<evidence type="ECO:0000256" key="7">
    <source>
        <dbReference type="ARBA" id="ARBA00023004"/>
    </source>
</evidence>
<dbReference type="InterPro" id="IPR036922">
    <property type="entry name" value="Rieske_2Fe-2S_sf"/>
</dbReference>
<feature type="domain" description="Rieske" evidence="9">
    <location>
        <begin position="18"/>
        <end position="113"/>
    </location>
</feature>
<dbReference type="GO" id="GO:0016651">
    <property type="term" value="F:oxidoreductase activity, acting on NAD(P)H"/>
    <property type="evidence" value="ECO:0007669"/>
    <property type="project" value="TreeGrafter"/>
</dbReference>
<dbReference type="FunFam" id="2.102.10.10:FF:000003">
    <property type="entry name" value="apoptosis-inducing factor 3 isoform X2"/>
    <property type="match status" value="1"/>
</dbReference>
<keyword evidence="11" id="KW-1185">Reference proteome</keyword>
<keyword evidence="2" id="KW-0285">Flavoprotein</keyword>
<name>A0AAX7STH0_ASTCA</name>
<keyword evidence="6" id="KW-0560">Oxidoreductase</keyword>
<dbReference type="GO" id="GO:0046872">
    <property type="term" value="F:metal ion binding"/>
    <property type="evidence" value="ECO:0007669"/>
    <property type="project" value="UniProtKB-KW"/>
</dbReference>
<dbReference type="SUPFAM" id="SSF51905">
    <property type="entry name" value="FAD/NAD(P)-binding domain"/>
    <property type="match status" value="1"/>
</dbReference>
<evidence type="ECO:0000256" key="8">
    <source>
        <dbReference type="ARBA" id="ARBA00023014"/>
    </source>
</evidence>
<dbReference type="Gene3D" id="2.102.10.10">
    <property type="entry name" value="Rieske [2Fe-2S] iron-sulphur domain"/>
    <property type="match status" value="1"/>
</dbReference>
<proteinExistence type="inferred from homology"/>
<keyword evidence="4" id="KW-0479">Metal-binding</keyword>
<dbReference type="PANTHER" id="PTHR43557:SF7">
    <property type="entry name" value="RIESKE DOMAIN-CONTAINING PROTEIN"/>
    <property type="match status" value="1"/>
</dbReference>
<reference evidence="10 11" key="1">
    <citation type="submission" date="2018-05" db="EMBL/GenBank/DDBJ databases">
        <authorList>
            <person name="Datahose"/>
        </authorList>
    </citation>
    <scope>NUCLEOTIDE SEQUENCE</scope>
</reference>
<evidence type="ECO:0000256" key="6">
    <source>
        <dbReference type="ARBA" id="ARBA00023002"/>
    </source>
</evidence>
<sequence>MNQCQETGQTETQEEVTELVCQEADLKDGQMKEVTVGDQKVLLVHSEGQYSAVGGRCSHYGAPLIKGTLVGDRVRCPFHGACFNVRNGDIEDYPGLDSLPCYKVKWHLSQSLTATKRVKEMCSVVPDVKHTILLIGGGPASLVCAETLRQNCYQGRIIIITKDSVPPFDKPKLSKALNVESSSILLRPDDFYQRYGMEMWTKKEVVSVNPAKKEVKMSDGTLQRYDQLLIATGCRARPLTCPGSDLEGVKLLQSYEDAKDIYSSSLGQKVVVTGASFIGMEVASYFSDKAASVAMVGTTQYPFERTLGSEIGQLSMQMLEEKNVKFHMNDRVTEIRGENGKVSLPAIIFMTDGVIPNSDLLAGSEVEVDSRKAVIVDKFMRTNVPDIFAAGDVTSFPLTIRGDQRVSIGHWQMSHAHGRVAALNMLKKSTKIESVPFFWTVLLGKSIRYAGYGEGYTEIIFKGKMEERKFLAFYIKDDVVVAAASLMFDPAVACIAELMARGQILTKAQAQAEDLSWLQI</sequence>
<evidence type="ECO:0000256" key="5">
    <source>
        <dbReference type="ARBA" id="ARBA00022827"/>
    </source>
</evidence>
<dbReference type="PRINTS" id="PR00368">
    <property type="entry name" value="FADPNR"/>
</dbReference>
<reference evidence="10" key="4">
    <citation type="submission" date="2025-09" db="UniProtKB">
        <authorList>
            <consortium name="Ensembl"/>
        </authorList>
    </citation>
    <scope>IDENTIFICATION</scope>
</reference>
<dbReference type="GO" id="GO:0005737">
    <property type="term" value="C:cytoplasm"/>
    <property type="evidence" value="ECO:0007669"/>
    <property type="project" value="TreeGrafter"/>
</dbReference>
<dbReference type="Gene3D" id="3.30.390.30">
    <property type="match status" value="1"/>
</dbReference>
<reference evidence="11" key="2">
    <citation type="submission" date="2023-03" db="EMBL/GenBank/DDBJ databases">
        <authorList>
            <consortium name="Wellcome Sanger Institute Data Sharing"/>
        </authorList>
    </citation>
    <scope>NUCLEOTIDE SEQUENCE [LARGE SCALE GENOMIC DNA]</scope>
</reference>
<keyword evidence="3" id="KW-0001">2Fe-2S</keyword>
<dbReference type="AlphaFoldDB" id="A0AAX7STH0"/>
<dbReference type="SUPFAM" id="SSF50022">
    <property type="entry name" value="ISP domain"/>
    <property type="match status" value="1"/>
</dbReference>
<dbReference type="InterPro" id="IPR016156">
    <property type="entry name" value="FAD/NAD-linked_Rdtase_dimer_sf"/>
</dbReference>
<keyword evidence="8" id="KW-0411">Iron-sulfur</keyword>
<evidence type="ECO:0000259" key="9">
    <source>
        <dbReference type="PROSITE" id="PS51296"/>
    </source>
</evidence>
<organism evidence="10 11">
    <name type="scientific">Astatotilapia calliptera</name>
    <name type="common">Eastern happy</name>
    <name type="synonym">Chromis callipterus</name>
    <dbReference type="NCBI Taxonomy" id="8154"/>
    <lineage>
        <taxon>Eukaryota</taxon>
        <taxon>Metazoa</taxon>
        <taxon>Chordata</taxon>
        <taxon>Craniata</taxon>
        <taxon>Vertebrata</taxon>
        <taxon>Euteleostomi</taxon>
        <taxon>Actinopterygii</taxon>
        <taxon>Neopterygii</taxon>
        <taxon>Teleostei</taxon>
        <taxon>Neoteleostei</taxon>
        <taxon>Acanthomorphata</taxon>
        <taxon>Ovalentaria</taxon>
        <taxon>Cichlomorphae</taxon>
        <taxon>Cichliformes</taxon>
        <taxon>Cichlidae</taxon>
        <taxon>African cichlids</taxon>
        <taxon>Pseudocrenilabrinae</taxon>
        <taxon>Haplochromini</taxon>
        <taxon>Astatotilapia</taxon>
    </lineage>
</organism>
<dbReference type="InterPro" id="IPR028202">
    <property type="entry name" value="Reductase_C"/>
</dbReference>
<dbReference type="PROSITE" id="PS51296">
    <property type="entry name" value="RIESKE"/>
    <property type="match status" value="1"/>
</dbReference>
<dbReference type="SUPFAM" id="SSF55424">
    <property type="entry name" value="FAD/NAD-linked reductases, dimerisation (C-terminal) domain"/>
    <property type="match status" value="1"/>
</dbReference>
<dbReference type="Pfam" id="PF14759">
    <property type="entry name" value="Reductase_C"/>
    <property type="match status" value="1"/>
</dbReference>
<keyword evidence="5" id="KW-0274">FAD</keyword>
<keyword evidence="7" id="KW-0408">Iron</keyword>
<dbReference type="InterPro" id="IPR023753">
    <property type="entry name" value="FAD/NAD-binding_dom"/>
</dbReference>
<dbReference type="Proteomes" id="UP000265100">
    <property type="component" value="Chromosome 14"/>
</dbReference>
<evidence type="ECO:0000256" key="1">
    <source>
        <dbReference type="ARBA" id="ARBA00006442"/>
    </source>
</evidence>
<dbReference type="InterPro" id="IPR017941">
    <property type="entry name" value="Rieske_2Fe-2S"/>
</dbReference>
<dbReference type="CDD" id="cd03478">
    <property type="entry name" value="Rieske_AIFL_N"/>
    <property type="match status" value="1"/>
</dbReference>
<dbReference type="PANTHER" id="PTHR43557">
    <property type="entry name" value="APOPTOSIS-INDUCING FACTOR 1"/>
    <property type="match status" value="1"/>
</dbReference>
<dbReference type="GeneTree" id="ENSGT00940000164941"/>
<accession>A0AAX7STH0</accession>
<evidence type="ECO:0000256" key="2">
    <source>
        <dbReference type="ARBA" id="ARBA00022630"/>
    </source>
</evidence>
<evidence type="ECO:0000313" key="11">
    <source>
        <dbReference type="Proteomes" id="UP000265100"/>
    </source>
</evidence>
<dbReference type="Gene3D" id="3.50.50.60">
    <property type="entry name" value="FAD/NAD(P)-binding domain"/>
    <property type="match status" value="2"/>
</dbReference>
<evidence type="ECO:0000256" key="3">
    <source>
        <dbReference type="ARBA" id="ARBA00022714"/>
    </source>
</evidence>
<comment type="similarity">
    <text evidence="1">Belongs to the FAD-dependent oxidoreductase family.</text>
</comment>
<dbReference type="Pfam" id="PF07992">
    <property type="entry name" value="Pyr_redox_2"/>
    <property type="match status" value="1"/>
</dbReference>
<dbReference type="InterPro" id="IPR036188">
    <property type="entry name" value="FAD/NAD-bd_sf"/>
</dbReference>
<dbReference type="InterPro" id="IPR050446">
    <property type="entry name" value="FAD-oxidoreductase/Apoptosis"/>
</dbReference>
<dbReference type="Ensembl" id="ENSACLT00000061993.1">
    <property type="protein sequence ID" value="ENSACLP00000047663.1"/>
    <property type="gene ID" value="ENSACLG00000020799.2"/>
</dbReference>
<dbReference type="GO" id="GO:0051537">
    <property type="term" value="F:2 iron, 2 sulfur cluster binding"/>
    <property type="evidence" value="ECO:0007669"/>
    <property type="project" value="UniProtKB-KW"/>
</dbReference>